<evidence type="ECO:0000256" key="5">
    <source>
        <dbReference type="SAM" id="MobiDB-lite"/>
    </source>
</evidence>
<feature type="region of interest" description="Disordered" evidence="5">
    <location>
        <begin position="1"/>
        <end position="51"/>
    </location>
</feature>
<reference evidence="7" key="5">
    <citation type="journal article" date="2021" name="G3 (Bethesda)">
        <title>Aegilops tauschii genome assembly Aet v5.0 features greater sequence contiguity and improved annotation.</title>
        <authorList>
            <person name="Wang L."/>
            <person name="Zhu T."/>
            <person name="Rodriguez J.C."/>
            <person name="Deal K.R."/>
            <person name="Dubcovsky J."/>
            <person name="McGuire P.E."/>
            <person name="Lux T."/>
            <person name="Spannagl M."/>
            <person name="Mayer K.F.X."/>
            <person name="Baldrich P."/>
            <person name="Meyers B.C."/>
            <person name="Huo N."/>
            <person name="Gu Y.Q."/>
            <person name="Zhou H."/>
            <person name="Devos K.M."/>
            <person name="Bennetzen J.L."/>
            <person name="Unver T."/>
            <person name="Budak H."/>
            <person name="Gulick P.J."/>
            <person name="Galiba G."/>
            <person name="Kalapos B."/>
            <person name="Nelson D.R."/>
            <person name="Li P."/>
            <person name="You F.M."/>
            <person name="Luo M.C."/>
            <person name="Dvorak J."/>
        </authorList>
    </citation>
    <scope>NUCLEOTIDE SEQUENCE [LARGE SCALE GENOMIC DNA]</scope>
    <source>
        <strain evidence="7">cv. AL8/78</strain>
    </source>
</reference>
<evidence type="ECO:0000256" key="4">
    <source>
        <dbReference type="SAM" id="Coils"/>
    </source>
</evidence>
<dbReference type="InterPro" id="IPR044818">
    <property type="entry name" value="ILR3-like"/>
</dbReference>
<accession>A0A452Z8X8</accession>
<dbReference type="InterPro" id="IPR011598">
    <property type="entry name" value="bHLH_dom"/>
</dbReference>
<feature type="coiled-coil region" evidence="4">
    <location>
        <begin position="227"/>
        <end position="289"/>
    </location>
</feature>
<keyword evidence="2" id="KW-0805">Transcription regulation</keyword>
<evidence type="ECO:0000256" key="1">
    <source>
        <dbReference type="ARBA" id="ARBA00005510"/>
    </source>
</evidence>
<evidence type="ECO:0000259" key="6">
    <source>
        <dbReference type="PROSITE" id="PS50888"/>
    </source>
</evidence>
<comment type="similarity">
    <text evidence="1">Belongs to the bHLH protein family.</text>
</comment>
<dbReference type="Gramene" id="AET1Gv20675700.1">
    <property type="protein sequence ID" value="AET1Gv20675700.1"/>
    <property type="gene ID" value="AET1Gv20675700"/>
</dbReference>
<dbReference type="AlphaFoldDB" id="A0A452Z8X8"/>
<dbReference type="InterPro" id="IPR036638">
    <property type="entry name" value="HLH_DNA-bd_sf"/>
</dbReference>
<feature type="region of interest" description="Disordered" evidence="5">
    <location>
        <begin position="165"/>
        <end position="195"/>
    </location>
</feature>
<dbReference type="PROSITE" id="PS50888">
    <property type="entry name" value="BHLH"/>
    <property type="match status" value="1"/>
</dbReference>
<dbReference type="Pfam" id="PF00010">
    <property type="entry name" value="HLH"/>
    <property type="match status" value="1"/>
</dbReference>
<name>A0A452Z8X8_AEGTS</name>
<dbReference type="CDD" id="cd11446">
    <property type="entry name" value="bHLH_AtILR3_like"/>
    <property type="match status" value="1"/>
</dbReference>
<dbReference type="GO" id="GO:0006879">
    <property type="term" value="P:intracellular iron ion homeostasis"/>
    <property type="evidence" value="ECO:0007669"/>
    <property type="project" value="InterPro"/>
</dbReference>
<evidence type="ECO:0000313" key="8">
    <source>
        <dbReference type="Proteomes" id="UP000015105"/>
    </source>
</evidence>
<dbReference type="Proteomes" id="UP000015105">
    <property type="component" value="Chromosome 1D"/>
</dbReference>
<keyword evidence="4" id="KW-0175">Coiled coil</keyword>
<dbReference type="STRING" id="200361.A0A452Z8X8"/>
<evidence type="ECO:0000256" key="2">
    <source>
        <dbReference type="ARBA" id="ARBA00023015"/>
    </source>
</evidence>
<dbReference type="SMART" id="SM00353">
    <property type="entry name" value="HLH"/>
    <property type="match status" value="1"/>
</dbReference>
<dbReference type="PANTHER" id="PTHR46133">
    <property type="entry name" value="BHLH TRANSCRIPTION FACTOR"/>
    <property type="match status" value="1"/>
</dbReference>
<keyword evidence="8" id="KW-1185">Reference proteome</keyword>
<proteinExistence type="inferred from homology"/>
<reference evidence="7" key="4">
    <citation type="submission" date="2019-03" db="UniProtKB">
        <authorList>
            <consortium name="EnsemblPlants"/>
        </authorList>
    </citation>
    <scope>IDENTIFICATION</scope>
</reference>
<protein>
    <recommendedName>
        <fullName evidence="6">BHLH domain-containing protein</fullName>
    </recommendedName>
</protein>
<feature type="domain" description="BHLH" evidence="6">
    <location>
        <begin position="186"/>
        <end position="237"/>
    </location>
</feature>
<dbReference type="PANTHER" id="PTHR46133:SF8">
    <property type="entry name" value="TRANSCRIPTION FACTOR ILR3-LIKE"/>
    <property type="match status" value="1"/>
</dbReference>
<dbReference type="GO" id="GO:0046983">
    <property type="term" value="F:protein dimerization activity"/>
    <property type="evidence" value="ECO:0007669"/>
    <property type="project" value="InterPro"/>
</dbReference>
<reference evidence="8" key="2">
    <citation type="journal article" date="2017" name="Nat. Plants">
        <title>The Aegilops tauschii genome reveals multiple impacts of transposons.</title>
        <authorList>
            <person name="Zhao G."/>
            <person name="Zou C."/>
            <person name="Li K."/>
            <person name="Wang K."/>
            <person name="Li T."/>
            <person name="Gao L."/>
            <person name="Zhang X."/>
            <person name="Wang H."/>
            <person name="Yang Z."/>
            <person name="Liu X."/>
            <person name="Jiang W."/>
            <person name="Mao L."/>
            <person name="Kong X."/>
            <person name="Jiao Y."/>
            <person name="Jia J."/>
        </authorList>
    </citation>
    <scope>NUCLEOTIDE SEQUENCE [LARGE SCALE GENOMIC DNA]</scope>
    <source>
        <strain evidence="8">cv. AL8/78</strain>
    </source>
</reference>
<reference evidence="8" key="1">
    <citation type="journal article" date="2014" name="Science">
        <title>Ancient hybridizations among the ancestral genomes of bread wheat.</title>
        <authorList>
            <consortium name="International Wheat Genome Sequencing Consortium,"/>
            <person name="Marcussen T."/>
            <person name="Sandve S.R."/>
            <person name="Heier L."/>
            <person name="Spannagl M."/>
            <person name="Pfeifer M."/>
            <person name="Jakobsen K.S."/>
            <person name="Wulff B.B."/>
            <person name="Steuernagel B."/>
            <person name="Mayer K.F."/>
            <person name="Olsen O.A."/>
        </authorList>
    </citation>
    <scope>NUCLEOTIDE SEQUENCE [LARGE SCALE GENOMIC DNA]</scope>
    <source>
        <strain evidence="8">cv. AL8/78</strain>
    </source>
</reference>
<dbReference type="Gene3D" id="4.10.280.10">
    <property type="entry name" value="Helix-loop-helix DNA-binding domain"/>
    <property type="match status" value="1"/>
</dbReference>
<evidence type="ECO:0000256" key="3">
    <source>
        <dbReference type="ARBA" id="ARBA00023163"/>
    </source>
</evidence>
<dbReference type="EnsemblPlants" id="AET1Gv20675700.1">
    <property type="protein sequence ID" value="AET1Gv20675700.1"/>
    <property type="gene ID" value="AET1Gv20675700"/>
</dbReference>
<reference evidence="7" key="3">
    <citation type="journal article" date="2017" name="Nature">
        <title>Genome sequence of the progenitor of the wheat D genome Aegilops tauschii.</title>
        <authorList>
            <person name="Luo M.C."/>
            <person name="Gu Y.Q."/>
            <person name="Puiu D."/>
            <person name="Wang H."/>
            <person name="Twardziok S.O."/>
            <person name="Deal K.R."/>
            <person name="Huo N."/>
            <person name="Zhu T."/>
            <person name="Wang L."/>
            <person name="Wang Y."/>
            <person name="McGuire P.E."/>
            <person name="Liu S."/>
            <person name="Long H."/>
            <person name="Ramasamy R.K."/>
            <person name="Rodriguez J.C."/>
            <person name="Van S.L."/>
            <person name="Yuan L."/>
            <person name="Wang Z."/>
            <person name="Xia Z."/>
            <person name="Xiao L."/>
            <person name="Anderson O.D."/>
            <person name="Ouyang S."/>
            <person name="Liang Y."/>
            <person name="Zimin A.V."/>
            <person name="Pertea G."/>
            <person name="Qi P."/>
            <person name="Bennetzen J.L."/>
            <person name="Dai X."/>
            <person name="Dawson M.W."/>
            <person name="Muller H.G."/>
            <person name="Kugler K."/>
            <person name="Rivarola-Duarte L."/>
            <person name="Spannagl M."/>
            <person name="Mayer K.F.X."/>
            <person name="Lu F.H."/>
            <person name="Bevan M.W."/>
            <person name="Leroy P."/>
            <person name="Li P."/>
            <person name="You F.M."/>
            <person name="Sun Q."/>
            <person name="Liu Z."/>
            <person name="Lyons E."/>
            <person name="Wicker T."/>
            <person name="Salzberg S.L."/>
            <person name="Devos K.M."/>
            <person name="Dvorak J."/>
        </authorList>
    </citation>
    <scope>NUCLEOTIDE SEQUENCE [LARGE SCALE GENOMIC DNA]</scope>
    <source>
        <strain evidence="7">cv. AL8/78</strain>
    </source>
</reference>
<evidence type="ECO:0000313" key="7">
    <source>
        <dbReference type="EnsemblPlants" id="AET1Gv20675700.1"/>
    </source>
</evidence>
<sequence>QRENKRRTRPVPLSSPDLNKPSGPAIGPRPRRRIYPPPPSSRQQLRAASVAPKASAQYTYADYWSRLVLLVFPGVPISFARLPPPARAIPTPATRPERSAPDSGGERSRSAGTSAMSCGGVGQGGWLLDYGLVEEEIQASDFIYMVDDPPVSSVILGFDAPRREDAAAAAQDNSGAKKRSRPESSAQPGTKACREKLRRDRLNERFSELCAVLEPGKPPKADKVAILSDATRLLDQLRAEAQKLKASNESLQDSIKSLKSEKSELRDEKTQLKAERERLEQMLKGVSAAAAAPRQYVPHPAAAAAPQFHPAAAYAHAGKFVPAYAAGYPPPAAFWQWIPPTSLDTSKDPAHWPPVA</sequence>
<dbReference type="GO" id="GO:0003700">
    <property type="term" value="F:DNA-binding transcription factor activity"/>
    <property type="evidence" value="ECO:0007669"/>
    <property type="project" value="InterPro"/>
</dbReference>
<feature type="compositionally biased region" description="Basic and acidic residues" evidence="5">
    <location>
        <begin position="95"/>
        <end position="109"/>
    </location>
</feature>
<keyword evidence="3" id="KW-0804">Transcription</keyword>
<dbReference type="SUPFAM" id="SSF47459">
    <property type="entry name" value="HLH, helix-loop-helix DNA-binding domain"/>
    <property type="match status" value="1"/>
</dbReference>
<organism evidence="7 8">
    <name type="scientific">Aegilops tauschii subsp. strangulata</name>
    <name type="common">Goatgrass</name>
    <dbReference type="NCBI Taxonomy" id="200361"/>
    <lineage>
        <taxon>Eukaryota</taxon>
        <taxon>Viridiplantae</taxon>
        <taxon>Streptophyta</taxon>
        <taxon>Embryophyta</taxon>
        <taxon>Tracheophyta</taxon>
        <taxon>Spermatophyta</taxon>
        <taxon>Magnoliopsida</taxon>
        <taxon>Liliopsida</taxon>
        <taxon>Poales</taxon>
        <taxon>Poaceae</taxon>
        <taxon>BOP clade</taxon>
        <taxon>Pooideae</taxon>
        <taxon>Triticodae</taxon>
        <taxon>Triticeae</taxon>
        <taxon>Triticinae</taxon>
        <taxon>Aegilops</taxon>
    </lineage>
</organism>
<feature type="region of interest" description="Disordered" evidence="5">
    <location>
        <begin position="83"/>
        <end position="117"/>
    </location>
</feature>